<dbReference type="PANTHER" id="PTHR12686:SF8">
    <property type="entry name" value="EXOSOME COMPLEX COMPONENT CSL4"/>
    <property type="match status" value="1"/>
</dbReference>
<keyword evidence="3" id="KW-0271">Exosome</keyword>
<dbReference type="InterPro" id="IPR003029">
    <property type="entry name" value="S1_domain"/>
</dbReference>
<dbReference type="CDD" id="cd05791">
    <property type="entry name" value="S1_CSL4"/>
    <property type="match status" value="1"/>
</dbReference>
<evidence type="ECO:0000313" key="5">
    <source>
        <dbReference type="EMBL" id="EIE25237.1"/>
    </source>
</evidence>
<dbReference type="GO" id="GO:0005737">
    <property type="term" value="C:cytoplasm"/>
    <property type="evidence" value="ECO:0007669"/>
    <property type="project" value="TreeGrafter"/>
</dbReference>
<dbReference type="GO" id="GO:0005730">
    <property type="term" value="C:nucleolus"/>
    <property type="evidence" value="ECO:0007669"/>
    <property type="project" value="UniProtKB-SubCell"/>
</dbReference>
<accession>I0Z3L8</accession>
<keyword evidence="2" id="KW-0963">Cytoplasm</keyword>
<dbReference type="SUPFAM" id="SSF50249">
    <property type="entry name" value="Nucleic acid-binding proteins"/>
    <property type="match status" value="1"/>
</dbReference>
<evidence type="ECO:0000256" key="2">
    <source>
        <dbReference type="ARBA" id="ARBA00022490"/>
    </source>
</evidence>
<dbReference type="GO" id="GO:0006396">
    <property type="term" value="P:RNA processing"/>
    <property type="evidence" value="ECO:0007669"/>
    <property type="project" value="InterPro"/>
</dbReference>
<dbReference type="STRING" id="574566.I0Z3L8"/>
<dbReference type="PROSITE" id="PS50126">
    <property type="entry name" value="S1"/>
    <property type="match status" value="1"/>
</dbReference>
<dbReference type="InterPro" id="IPR012340">
    <property type="entry name" value="NA-bd_OB-fold"/>
</dbReference>
<protein>
    <recommendedName>
        <fullName evidence="4">S1 motif domain-containing protein</fullName>
    </recommendedName>
</protein>
<dbReference type="eggNOG" id="KOG3409">
    <property type="taxonomic scope" value="Eukaryota"/>
</dbReference>
<name>I0Z3L8_COCSC</name>
<evidence type="ECO:0000256" key="1">
    <source>
        <dbReference type="ARBA" id="ARBA00004604"/>
    </source>
</evidence>
<dbReference type="EMBL" id="AGSI01000004">
    <property type="protein sequence ID" value="EIE25237.1"/>
    <property type="molecule type" value="Genomic_DNA"/>
</dbReference>
<evidence type="ECO:0000256" key="3">
    <source>
        <dbReference type="ARBA" id="ARBA00022835"/>
    </source>
</evidence>
<dbReference type="PANTHER" id="PTHR12686">
    <property type="entry name" value="3'-5' EXORIBONUCLEASE CSL4-RELATED"/>
    <property type="match status" value="1"/>
</dbReference>
<dbReference type="RefSeq" id="XP_005649781.1">
    <property type="nucleotide sequence ID" value="XM_005649724.1"/>
</dbReference>
<keyword evidence="6" id="KW-1185">Reference proteome</keyword>
<dbReference type="Gene3D" id="2.40.50.100">
    <property type="match status" value="1"/>
</dbReference>
<dbReference type="Proteomes" id="UP000007264">
    <property type="component" value="Unassembled WGS sequence"/>
</dbReference>
<evidence type="ECO:0000313" key="6">
    <source>
        <dbReference type="Proteomes" id="UP000007264"/>
    </source>
</evidence>
<dbReference type="GO" id="GO:0000176">
    <property type="term" value="C:nuclear exosome (RNase complex)"/>
    <property type="evidence" value="ECO:0007669"/>
    <property type="project" value="TreeGrafter"/>
</dbReference>
<proteinExistence type="predicted"/>
<comment type="caution">
    <text evidence="5">The sequence shown here is derived from an EMBL/GenBank/DDBJ whole genome shotgun (WGS) entry which is preliminary data.</text>
</comment>
<dbReference type="InterPro" id="IPR025721">
    <property type="entry name" value="Exosome_cplx_N_dom"/>
</dbReference>
<dbReference type="Pfam" id="PF14382">
    <property type="entry name" value="ECR1_N"/>
    <property type="match status" value="1"/>
</dbReference>
<dbReference type="Pfam" id="PF10447">
    <property type="entry name" value="EXOSC1"/>
    <property type="match status" value="1"/>
</dbReference>
<feature type="domain" description="S1 motif" evidence="4">
    <location>
        <begin position="70"/>
        <end position="149"/>
    </location>
</feature>
<dbReference type="OrthoDB" id="440760at2759"/>
<dbReference type="SUPFAM" id="SSF110324">
    <property type="entry name" value="Ribosomal L27 protein-like"/>
    <property type="match status" value="1"/>
</dbReference>
<comment type="subcellular location">
    <subcellularLocation>
        <location evidence="1">Nucleus</location>
        <location evidence="1">Nucleolus</location>
    </subcellularLocation>
</comment>
<evidence type="ECO:0000259" key="4">
    <source>
        <dbReference type="PROSITE" id="PS50126"/>
    </source>
</evidence>
<dbReference type="GO" id="GO:0003723">
    <property type="term" value="F:RNA binding"/>
    <property type="evidence" value="ECO:0007669"/>
    <property type="project" value="InterPro"/>
</dbReference>
<dbReference type="InterPro" id="IPR019495">
    <property type="entry name" value="EXOSC1_C"/>
</dbReference>
<dbReference type="Gene3D" id="2.40.50.140">
    <property type="entry name" value="Nucleic acid-binding proteins"/>
    <property type="match status" value="1"/>
</dbReference>
<sequence length="190" mass="20510">MGDLVVCPGERLFKAAEYVASSGTYVKGDHICASLVGIPQSFAGSSSAEDKRPVVEVLRSGSRAKVPETGNIVIAKVNKVNPRLASASLLCVNTQPLTDSFSGIIRQQDVRATEIDKVEMYSCFRPGDLVRAEVISLGDSRSYYLSTAKNDLGVVYAKSLNGAPMIPLSWQEMQCPVTKVVEKRKVAKVN</sequence>
<dbReference type="GeneID" id="17043239"/>
<dbReference type="AlphaFoldDB" id="I0Z3L8"/>
<dbReference type="KEGG" id="csl:COCSUDRAFT_52805"/>
<dbReference type="FunFam" id="2.40.50.140:FF:000223">
    <property type="entry name" value="Chromosome 1, whole genome shotgun sequence"/>
    <property type="match status" value="1"/>
</dbReference>
<dbReference type="InterPro" id="IPR039771">
    <property type="entry name" value="Csl4"/>
</dbReference>
<gene>
    <name evidence="5" type="ORF">COCSUDRAFT_52805</name>
</gene>
<reference evidence="5 6" key="1">
    <citation type="journal article" date="2012" name="Genome Biol.">
        <title>The genome of the polar eukaryotic microalga coccomyxa subellipsoidea reveals traits of cold adaptation.</title>
        <authorList>
            <person name="Blanc G."/>
            <person name="Agarkova I."/>
            <person name="Grimwood J."/>
            <person name="Kuo A."/>
            <person name="Brueggeman A."/>
            <person name="Dunigan D."/>
            <person name="Gurnon J."/>
            <person name="Ladunga I."/>
            <person name="Lindquist E."/>
            <person name="Lucas S."/>
            <person name="Pangilinan J."/>
            <person name="Proschold T."/>
            <person name="Salamov A."/>
            <person name="Schmutz J."/>
            <person name="Weeks D."/>
            <person name="Yamada T."/>
            <person name="Claverie J.M."/>
            <person name="Grigoriev I."/>
            <person name="Van Etten J."/>
            <person name="Lomsadze A."/>
            <person name="Borodovsky M."/>
        </authorList>
    </citation>
    <scope>NUCLEOTIDE SEQUENCE [LARGE SCALE GENOMIC DNA]</scope>
    <source>
        <strain evidence="5 6">C-169</strain>
    </source>
</reference>
<organism evidence="5 6">
    <name type="scientific">Coccomyxa subellipsoidea (strain C-169)</name>
    <name type="common">Green microalga</name>
    <dbReference type="NCBI Taxonomy" id="574566"/>
    <lineage>
        <taxon>Eukaryota</taxon>
        <taxon>Viridiplantae</taxon>
        <taxon>Chlorophyta</taxon>
        <taxon>core chlorophytes</taxon>
        <taxon>Trebouxiophyceae</taxon>
        <taxon>Trebouxiophyceae incertae sedis</taxon>
        <taxon>Coccomyxaceae</taxon>
        <taxon>Coccomyxa</taxon>
        <taxon>Coccomyxa subellipsoidea</taxon>
    </lineage>
</organism>